<feature type="repeat" description="TPR" evidence="2">
    <location>
        <begin position="1021"/>
        <end position="1054"/>
    </location>
</feature>
<dbReference type="InterPro" id="IPR007111">
    <property type="entry name" value="NACHT_NTPase"/>
</dbReference>
<dbReference type="Pfam" id="PF13374">
    <property type="entry name" value="TPR_10"/>
    <property type="match status" value="1"/>
</dbReference>
<name>A0A151Z2M6_TIELA</name>
<feature type="repeat" description="TPR" evidence="2">
    <location>
        <begin position="1063"/>
        <end position="1096"/>
    </location>
</feature>
<evidence type="ECO:0000313" key="5">
    <source>
        <dbReference type="EMBL" id="KYQ88199.1"/>
    </source>
</evidence>
<dbReference type="Pfam" id="PF16589">
    <property type="entry name" value="BRCT_2"/>
    <property type="match status" value="1"/>
</dbReference>
<evidence type="ECO:0000256" key="2">
    <source>
        <dbReference type="PROSITE-ProRule" id="PRU00339"/>
    </source>
</evidence>
<feature type="repeat" description="TPR" evidence="2">
    <location>
        <begin position="1231"/>
        <end position="1264"/>
    </location>
</feature>
<dbReference type="Gene3D" id="1.25.40.10">
    <property type="entry name" value="Tetratricopeptide repeat domain"/>
    <property type="match status" value="4"/>
</dbReference>
<proteinExistence type="predicted"/>
<dbReference type="Proteomes" id="UP000076078">
    <property type="component" value="Unassembled WGS sequence"/>
</dbReference>
<dbReference type="STRING" id="361077.A0A151Z2M6"/>
<dbReference type="OMA" id="DMGNHEK"/>
<dbReference type="InterPro" id="IPR051191">
    <property type="entry name" value="DCAF12"/>
</dbReference>
<dbReference type="Gene3D" id="3.40.50.10190">
    <property type="entry name" value="BRCT domain"/>
    <property type="match status" value="1"/>
</dbReference>
<gene>
    <name evidence="5" type="ORF">DLAC_10885</name>
</gene>
<dbReference type="InterPro" id="IPR025139">
    <property type="entry name" value="DUF4062"/>
</dbReference>
<dbReference type="Pfam" id="PF13424">
    <property type="entry name" value="TPR_12"/>
    <property type="match status" value="3"/>
</dbReference>
<dbReference type="Pfam" id="PF13271">
    <property type="entry name" value="DUF4062"/>
    <property type="match status" value="1"/>
</dbReference>
<sequence>MNNTNNIKKYGRNSKSTAATTTTPQNEVEEQNLEVISNLFSGINFLLLGFNLKENSKLKQLIKSYGGDVCLVLNKNIHYLITTKEEFEKNSSKIQQALKLENLEIVDHDFVTTLCFKKRSLDLTIIDDHRLYKRSPKHSSSSTSSSATSIQESLFKLDLKSDSTTKTLKKKSQSLNALENISKAKRTLKLFVSSTFLDMTKEREYISNYLIPQLKEYCNNRMIELTHVDMRWGITNEEMKRKNTIATCLNEVQNSNYFISLLGQRYGWSQGAEYDESYQLATTYFPWLSQDGTMKNRSITELEIIQALKNSNRNCFFYHKQLPKDGSTKLSQEMTGEDQSPESIDKLVSLKKSLLDKNLQNYFEINELISLIYKDIIKRIEKEYPLESDSDQSQYQIDKHLSYSQSMLKYYISNNPIVHTRLNQYVVSSQLRSSVSSDNQVVILTGPSGYGKSTLISNWLLKVSQSKTTLDPKKSLVVLHHIGITSTNRWDILKQLYQIIKSHYQVNVPISDDQPQSLLEEMNYWFDVATRDGKKLVWILDGIEHIEKSSNESISESMLWLPTKFTSNIKLIYSISSDQSDKLEVLQKLYPNHTTLNLKGFDTPELVVEFSREYLKFYSKELDPVQLEILKKVHKPCESPLFLSTVLGQLVSIGNFENLNEKLIQLLLTQMVLALYITIINRWEQDENYPKGMCSQILSLIYLSEVGLYENEILDILALKSSYGFFSAIRMLFSSSSNFFSVHQSPWLKLAIKFKYFPQDQDDQNPTSIKLKSDMASYFYSSLKKSNNASTKRYIDYIPRLLVNIGDKSMLKEYLLDFSVLSHLISTDSQRRSLVNYWKSLGYQNKELISFYQVNYSESYKRSNPPMEEFSQVTLYLAKLFEYLSFYDLAFEFLDTSKDYHVQLYGELHPKVLMDIEQLSYLSIKRSKFETAEYLAEKSLSIAETLYGKEQIGTCESHKLNGFIQKKLTNYKSAKEFYENAILILCRYLGYTSSPIIESNNQLENNNNNEKSSKLFNSKLADLYYHLGDIYRKLSNHELALDYYNRTIEVYSNLRDHQHPSFAPLYRNLGLVEKKLGKYQDAVKYYQLALNIIKTNVGEDHAEFGLCQCDLADTYRKQDNYKEAESLYQKSLIILKSKLGENDIEVAEVYNDLGLIRKKLSQYNEAIEFYKKAIVIAEDTLGGKHQKVSFYNHNLADCYRKLGDYKKAEQLFLKCLLITQEHLGSDHPEVAEILNSLGLVYKKQSKYTFAEREYKRSIQIVQRALGPDHYKVAIYTNNLADVYRKMTKYDQAKILYQKALVLIEKAFGNTHSEYAEVLYGQGLNNLCLQDFPNAIRLIQTAIDIVKKELGDNHAKVGIYMNSLAETLIAKLNSQANSTNTHEILDELDQIRLMYDQSYDILLKDLGPHHPEIADILTNRAEFEFKWGSHQLSKEYFEKALEIIKIAFDEEHIKYKTISDRIRYF</sequence>
<comment type="caution">
    <text evidence="5">The sequence shown here is derived from an EMBL/GenBank/DDBJ whole genome shotgun (WGS) entry which is preliminary data.</text>
</comment>
<dbReference type="InterPro" id="IPR036420">
    <property type="entry name" value="BRCT_dom_sf"/>
</dbReference>
<feature type="region of interest" description="Disordered" evidence="3">
    <location>
        <begin position="1"/>
        <end position="26"/>
    </location>
</feature>
<dbReference type="SMART" id="SM00028">
    <property type="entry name" value="TPR"/>
    <property type="match status" value="10"/>
</dbReference>
<dbReference type="InterPro" id="IPR011990">
    <property type="entry name" value="TPR-like_helical_dom_sf"/>
</dbReference>
<evidence type="ECO:0000259" key="4">
    <source>
        <dbReference type="PROSITE" id="PS50172"/>
    </source>
</evidence>
<feature type="domain" description="BRCT" evidence="4">
    <location>
        <begin position="35"/>
        <end position="111"/>
    </location>
</feature>
<keyword evidence="2" id="KW-0802">TPR repeat</keyword>
<evidence type="ECO:0000256" key="1">
    <source>
        <dbReference type="ARBA" id="ARBA00022737"/>
    </source>
</evidence>
<dbReference type="PROSITE" id="PS50005">
    <property type="entry name" value="TPR"/>
    <property type="match status" value="4"/>
</dbReference>
<keyword evidence="1" id="KW-0677">Repeat</keyword>
<dbReference type="Pfam" id="PF05729">
    <property type="entry name" value="NACHT"/>
    <property type="match status" value="1"/>
</dbReference>
<dbReference type="GO" id="GO:0080008">
    <property type="term" value="C:Cul4-RING E3 ubiquitin ligase complex"/>
    <property type="evidence" value="ECO:0007669"/>
    <property type="project" value="TreeGrafter"/>
</dbReference>
<keyword evidence="6" id="KW-1185">Reference proteome</keyword>
<reference evidence="5 6" key="1">
    <citation type="submission" date="2015-12" db="EMBL/GenBank/DDBJ databases">
        <title>Dictyostelia acquired genes for synthesis and detection of signals that induce cell-type specialization by lateral gene transfer from prokaryotes.</title>
        <authorList>
            <person name="Gloeckner G."/>
            <person name="Schaap P."/>
        </authorList>
    </citation>
    <scope>NUCLEOTIDE SEQUENCE [LARGE SCALE GENOMIC DNA]</scope>
    <source>
        <strain evidence="5 6">TK</strain>
    </source>
</reference>
<accession>A0A151Z2M6</accession>
<organism evidence="5 6">
    <name type="scientific">Tieghemostelium lacteum</name>
    <name type="common">Slime mold</name>
    <name type="synonym">Dictyostelium lacteum</name>
    <dbReference type="NCBI Taxonomy" id="361077"/>
    <lineage>
        <taxon>Eukaryota</taxon>
        <taxon>Amoebozoa</taxon>
        <taxon>Evosea</taxon>
        <taxon>Eumycetozoa</taxon>
        <taxon>Dictyostelia</taxon>
        <taxon>Dictyosteliales</taxon>
        <taxon>Raperosteliaceae</taxon>
        <taxon>Tieghemostelium</taxon>
    </lineage>
</organism>
<dbReference type="PROSITE" id="PS50172">
    <property type="entry name" value="BRCT"/>
    <property type="match status" value="1"/>
</dbReference>
<dbReference type="SUPFAM" id="SSF52540">
    <property type="entry name" value="P-loop containing nucleoside triphosphate hydrolases"/>
    <property type="match status" value="1"/>
</dbReference>
<dbReference type="PANTHER" id="PTHR19860">
    <property type="entry name" value="DDB1- AND CUL4-ASSOCIATED FACTOR 12-RELATED"/>
    <property type="match status" value="1"/>
</dbReference>
<dbReference type="InterPro" id="IPR027417">
    <property type="entry name" value="P-loop_NTPase"/>
</dbReference>
<dbReference type="OrthoDB" id="18780at2759"/>
<dbReference type="SUPFAM" id="SSF48452">
    <property type="entry name" value="TPR-like"/>
    <property type="match status" value="3"/>
</dbReference>
<dbReference type="EMBL" id="LODT01000051">
    <property type="protein sequence ID" value="KYQ88199.1"/>
    <property type="molecule type" value="Genomic_DNA"/>
</dbReference>
<dbReference type="InterPro" id="IPR001357">
    <property type="entry name" value="BRCT_dom"/>
</dbReference>
<dbReference type="Pfam" id="PF13181">
    <property type="entry name" value="TPR_8"/>
    <property type="match status" value="1"/>
</dbReference>
<evidence type="ECO:0000256" key="3">
    <source>
        <dbReference type="SAM" id="MobiDB-lite"/>
    </source>
</evidence>
<dbReference type="PANTHER" id="PTHR19860:SF40">
    <property type="entry name" value="WD40 REPEAT-CONTAINING PROTEIN"/>
    <property type="match status" value="1"/>
</dbReference>
<dbReference type="SUPFAM" id="SSF52113">
    <property type="entry name" value="BRCT domain"/>
    <property type="match status" value="1"/>
</dbReference>
<evidence type="ECO:0000313" key="6">
    <source>
        <dbReference type="Proteomes" id="UP000076078"/>
    </source>
</evidence>
<feature type="repeat" description="TPR" evidence="2">
    <location>
        <begin position="1147"/>
        <end position="1180"/>
    </location>
</feature>
<dbReference type="InterPro" id="IPR019734">
    <property type="entry name" value="TPR_rpt"/>
</dbReference>
<dbReference type="PROSITE" id="PS50293">
    <property type="entry name" value="TPR_REGION"/>
    <property type="match status" value="3"/>
</dbReference>
<dbReference type="InParanoid" id="A0A151Z2M6"/>
<protein>
    <recommendedName>
        <fullName evidence="4">BRCT domain-containing protein</fullName>
    </recommendedName>
</protein>
<dbReference type="Gene3D" id="3.40.50.300">
    <property type="entry name" value="P-loop containing nucleotide triphosphate hydrolases"/>
    <property type="match status" value="1"/>
</dbReference>